<evidence type="ECO:0000256" key="1">
    <source>
        <dbReference type="SAM" id="SignalP"/>
    </source>
</evidence>
<reference evidence="2 3" key="1">
    <citation type="submission" date="2021-04" db="EMBL/GenBank/DDBJ databases">
        <authorList>
            <person name="Ivanova A."/>
        </authorList>
    </citation>
    <scope>NUCLEOTIDE SEQUENCE [LARGE SCALE GENOMIC DNA]</scope>
    <source>
        <strain evidence="2 3">G18</strain>
    </source>
</reference>
<sequence length="166" mass="17295">MRKLACMVAFGFATTLVLAIAAIANPTCDGTKPKSIVCDGTVPAGYYQSSQCQGDLSHNGACLNAIAFNIEYFGCTSPAVDPATGQYISYCADSVASQECTQKRICVGETKTKGDGTLYTNCSQKGEIVITKRLVKEDLGREGASVNIKCAVIVVAPPPPPPPAAP</sequence>
<evidence type="ECO:0008006" key="4">
    <source>
        <dbReference type="Google" id="ProtNLM"/>
    </source>
</evidence>
<protein>
    <recommendedName>
        <fullName evidence="4">Cyanovirin-N domain-containing protein</fullName>
    </recommendedName>
</protein>
<accession>A0ABS5BUC3</accession>
<keyword evidence="1" id="KW-0732">Signal</keyword>
<feature type="signal peptide" evidence="1">
    <location>
        <begin position="1"/>
        <end position="21"/>
    </location>
</feature>
<feature type="chain" id="PRO_5045722931" description="Cyanovirin-N domain-containing protein" evidence="1">
    <location>
        <begin position="22"/>
        <end position="166"/>
    </location>
</feature>
<name>A0ABS5BUC3_9BACT</name>
<organism evidence="2 3">
    <name type="scientific">Gemmata palustris</name>
    <dbReference type="NCBI Taxonomy" id="2822762"/>
    <lineage>
        <taxon>Bacteria</taxon>
        <taxon>Pseudomonadati</taxon>
        <taxon>Planctomycetota</taxon>
        <taxon>Planctomycetia</taxon>
        <taxon>Gemmatales</taxon>
        <taxon>Gemmataceae</taxon>
        <taxon>Gemmata</taxon>
    </lineage>
</organism>
<gene>
    <name evidence="2" type="ORF">J8F10_18495</name>
</gene>
<dbReference type="Proteomes" id="UP000676565">
    <property type="component" value="Unassembled WGS sequence"/>
</dbReference>
<dbReference type="RefSeq" id="WP_210656136.1">
    <property type="nucleotide sequence ID" value="NZ_JAGKQQ010000001.1"/>
</dbReference>
<evidence type="ECO:0000313" key="3">
    <source>
        <dbReference type="Proteomes" id="UP000676565"/>
    </source>
</evidence>
<proteinExistence type="predicted"/>
<comment type="caution">
    <text evidence="2">The sequence shown here is derived from an EMBL/GenBank/DDBJ whole genome shotgun (WGS) entry which is preliminary data.</text>
</comment>
<evidence type="ECO:0000313" key="2">
    <source>
        <dbReference type="EMBL" id="MBP3957255.1"/>
    </source>
</evidence>
<keyword evidence="3" id="KW-1185">Reference proteome</keyword>
<dbReference type="EMBL" id="JAGKQQ010000001">
    <property type="protein sequence ID" value="MBP3957255.1"/>
    <property type="molecule type" value="Genomic_DNA"/>
</dbReference>